<comment type="similarity">
    <text evidence="2">Belongs to the EDC3 family.</text>
</comment>
<dbReference type="FunCoup" id="A0A1V8SE97">
    <property type="interactions" value="222"/>
</dbReference>
<feature type="region of interest" description="Disordered" evidence="5">
    <location>
        <begin position="562"/>
        <end position="582"/>
    </location>
</feature>
<dbReference type="OrthoDB" id="10030313at2759"/>
<dbReference type="GO" id="GO:0033962">
    <property type="term" value="P:P-body assembly"/>
    <property type="evidence" value="ECO:0007669"/>
    <property type="project" value="TreeGrafter"/>
</dbReference>
<keyword evidence="4" id="KW-0963">Cytoplasm</keyword>
<feature type="compositionally biased region" description="Basic residues" evidence="5">
    <location>
        <begin position="239"/>
        <end position="249"/>
    </location>
</feature>
<dbReference type="PANTHER" id="PTHR13612">
    <property type="entry name" value="ENHANCER OF MRNA-DECAPPING PROTEIN 3"/>
    <property type="match status" value="1"/>
</dbReference>
<dbReference type="InterPro" id="IPR036652">
    <property type="entry name" value="YjeF_N_dom_sf"/>
</dbReference>
<dbReference type="PANTHER" id="PTHR13612:SF0">
    <property type="entry name" value="ENHANCER OF MRNA-DECAPPING PROTEIN 3"/>
    <property type="match status" value="1"/>
</dbReference>
<evidence type="ECO:0000256" key="4">
    <source>
        <dbReference type="ARBA" id="ARBA00022490"/>
    </source>
</evidence>
<feature type="compositionally biased region" description="Polar residues" evidence="5">
    <location>
        <begin position="426"/>
        <end position="455"/>
    </location>
</feature>
<dbReference type="SMART" id="SM01199">
    <property type="entry name" value="FDF"/>
    <property type="match status" value="1"/>
</dbReference>
<feature type="domain" description="YjeF N-terminal" evidence="6">
    <location>
        <begin position="523"/>
        <end position="777"/>
    </location>
</feature>
<gene>
    <name evidence="8" type="ORF">B0A48_16548</name>
</gene>
<accession>A0A1V8SE97</accession>
<keyword evidence="9" id="KW-1185">Reference proteome</keyword>
<dbReference type="GO" id="GO:0003729">
    <property type="term" value="F:mRNA binding"/>
    <property type="evidence" value="ECO:0007669"/>
    <property type="project" value="TreeGrafter"/>
</dbReference>
<dbReference type="Proteomes" id="UP000192596">
    <property type="component" value="Unassembled WGS sequence"/>
</dbReference>
<evidence type="ECO:0000256" key="1">
    <source>
        <dbReference type="ARBA" id="ARBA00004201"/>
    </source>
</evidence>
<evidence type="ECO:0000256" key="2">
    <source>
        <dbReference type="ARBA" id="ARBA00006610"/>
    </source>
</evidence>
<dbReference type="SUPFAM" id="SSF64153">
    <property type="entry name" value="YjeF N-terminal domain-like"/>
    <property type="match status" value="1"/>
</dbReference>
<evidence type="ECO:0000259" key="7">
    <source>
        <dbReference type="PROSITE" id="PS51512"/>
    </source>
</evidence>
<dbReference type="PROSITE" id="PS51512">
    <property type="entry name" value="DFDF"/>
    <property type="match status" value="1"/>
</dbReference>
<comment type="subcellular location">
    <subcellularLocation>
        <location evidence="1">Cytoplasm</location>
        <location evidence="1">P-body</location>
    </subcellularLocation>
</comment>
<evidence type="ECO:0000256" key="5">
    <source>
        <dbReference type="SAM" id="MobiDB-lite"/>
    </source>
</evidence>
<organism evidence="8 9">
    <name type="scientific">Cryoendolithus antarcticus</name>
    <dbReference type="NCBI Taxonomy" id="1507870"/>
    <lineage>
        <taxon>Eukaryota</taxon>
        <taxon>Fungi</taxon>
        <taxon>Dikarya</taxon>
        <taxon>Ascomycota</taxon>
        <taxon>Pezizomycotina</taxon>
        <taxon>Dothideomycetes</taxon>
        <taxon>Dothideomycetidae</taxon>
        <taxon>Cladosporiales</taxon>
        <taxon>Cladosporiaceae</taxon>
        <taxon>Cryoendolithus</taxon>
    </lineage>
</organism>
<evidence type="ECO:0000259" key="6">
    <source>
        <dbReference type="PROSITE" id="PS51385"/>
    </source>
</evidence>
<evidence type="ECO:0000313" key="8">
    <source>
        <dbReference type="EMBL" id="OQN97389.1"/>
    </source>
</evidence>
<evidence type="ECO:0000313" key="9">
    <source>
        <dbReference type="Proteomes" id="UP000192596"/>
    </source>
</evidence>
<dbReference type="InterPro" id="IPR019050">
    <property type="entry name" value="FDF_dom"/>
</dbReference>
<evidence type="ECO:0000256" key="3">
    <source>
        <dbReference type="ARBA" id="ARBA00015797"/>
    </source>
</evidence>
<feature type="domain" description="DFDF" evidence="7">
    <location>
        <begin position="323"/>
        <end position="359"/>
    </location>
</feature>
<protein>
    <recommendedName>
        <fullName evidence="3">Enhancer of mRNA-decapping protein 3</fullName>
    </recommendedName>
</protein>
<feature type="compositionally biased region" description="Polar residues" evidence="5">
    <location>
        <begin position="498"/>
        <end position="508"/>
    </location>
</feature>
<dbReference type="InParanoid" id="A0A1V8SE97"/>
<dbReference type="Pfam" id="PF09532">
    <property type="entry name" value="FDF"/>
    <property type="match status" value="1"/>
</dbReference>
<dbReference type="Gene3D" id="3.40.50.10260">
    <property type="entry name" value="YjeF N-terminal domain"/>
    <property type="match status" value="1"/>
</dbReference>
<dbReference type="STRING" id="1507870.A0A1V8SE97"/>
<dbReference type="Pfam" id="PF03853">
    <property type="entry name" value="YjeF_N"/>
    <property type="match status" value="1"/>
</dbReference>
<feature type="compositionally biased region" description="Basic and acidic residues" evidence="5">
    <location>
        <begin position="355"/>
        <end position="366"/>
    </location>
</feature>
<dbReference type="InterPro" id="IPR025762">
    <property type="entry name" value="DFDF"/>
</dbReference>
<feature type="region of interest" description="Disordered" evidence="5">
    <location>
        <begin position="125"/>
        <end position="154"/>
    </location>
</feature>
<feature type="region of interest" description="Disordered" evidence="5">
    <location>
        <begin position="188"/>
        <end position="333"/>
    </location>
</feature>
<dbReference type="GO" id="GO:0031087">
    <property type="term" value="P:deadenylation-independent decapping of nuclear-transcribed mRNA"/>
    <property type="evidence" value="ECO:0007669"/>
    <property type="project" value="TreeGrafter"/>
</dbReference>
<comment type="caution">
    <text evidence="8">The sequence shown here is derived from an EMBL/GenBank/DDBJ whole genome shotgun (WGS) entry which is preliminary data.</text>
</comment>
<dbReference type="InterPro" id="IPR004443">
    <property type="entry name" value="YjeF_N_dom"/>
</dbReference>
<dbReference type="EMBL" id="NAJO01000054">
    <property type="protein sequence ID" value="OQN97389.1"/>
    <property type="molecule type" value="Genomic_DNA"/>
</dbReference>
<dbReference type="PROSITE" id="PS51385">
    <property type="entry name" value="YJEF_N"/>
    <property type="match status" value="1"/>
</dbReference>
<dbReference type="AlphaFoldDB" id="A0A1V8SE97"/>
<sequence>MGDFIGATVRVSLKASPGTFIHGRVVSIVPGQLLSLTDVIVPATGERWGNWSVPVAGVGDVDVIGPAAASQVVDSQQGEQQSVAVTPVARAMDRMQVAAEQTPVPETPAPFVDPAIMSYGRSPGPRIGRPETTSITPTSPAPRQAVQGVKATESPLPVTPVKSMMERAANALPARNSSPYIGEPMKLAQRSAVKKETPPQPARRAPPTAPPVPATRPVAVTLDGTAAADEDEVADVSGKKTKKRPKRTPKPSNGVHDPPPVMNAEVSRNGNDMDADIKRGKGWRQTPLLQPSPQPSGSAAKSNTRKSRRAQHEAKESQNGWATEEATDIQDMGEFDFEANHKLFDKRQVFDELRQGDTTADEERLVGHNKVPRPGTYGGKNLHPTENVLSPKVTAEDVSSDADTEMNFQTGRSSSRHSATKRKPSRQNTATFTNPMSASMTSDRGLSRSVTSLSRSGKLPPSAAGAMPVLDRVHSPLSIGSGPSKVNGKKSKPPPTQASPSQGPYFSLASSQKPCPVLHPNALATLEDATVARFGLTHDAITETAARCIAELAYDMINGSNPSRRNSSHAAPRGSVSKLTPLTTSASSHPVIVILAGDHPTGARAVAAARHLASRDCKIILAEAPPEVAGTQDEQLAKQLAMLKKLARSGAAIKRGPWRNVSKSIKSLPGPPSLIIDALLAGATYAPVHSSEDADDIRLMIDWANRSRASVLSIGCPSGISGIDGTATIVEGEPLAVRADRVLALGAPMKGLLEAKGLGERWEVSVADVGINIALMREDAVRFGGEWVVGVGFEEG</sequence>
<feature type="region of interest" description="Disordered" evidence="5">
    <location>
        <begin position="355"/>
        <end position="508"/>
    </location>
</feature>
<name>A0A1V8SE97_9PEZI</name>
<dbReference type="GO" id="GO:0000932">
    <property type="term" value="C:P-body"/>
    <property type="evidence" value="ECO:0007669"/>
    <property type="project" value="UniProtKB-SubCell"/>
</dbReference>
<proteinExistence type="inferred from homology"/>
<feature type="compositionally biased region" description="Basic residues" evidence="5">
    <location>
        <begin position="414"/>
        <end position="425"/>
    </location>
</feature>
<reference evidence="9" key="1">
    <citation type="submission" date="2017-03" db="EMBL/GenBank/DDBJ databases">
        <title>Genomes of endolithic fungi from Antarctica.</title>
        <authorList>
            <person name="Coleine C."/>
            <person name="Masonjones S."/>
            <person name="Stajich J.E."/>
        </authorList>
    </citation>
    <scope>NUCLEOTIDE SEQUENCE [LARGE SCALE GENOMIC DNA]</scope>
    <source>
        <strain evidence="9">CCFEE 5527</strain>
    </source>
</reference>